<proteinExistence type="predicted"/>
<dbReference type="RefSeq" id="WP_039310507.1">
    <property type="nucleotide sequence ID" value="NZ_CP006905.1"/>
</dbReference>
<reference evidence="2 3" key="1">
    <citation type="journal article" date="2015" name="Infect. Genet. Evol.">
        <title>Genomic sequences of six botulinum neurotoxin-producing strains representing three clostridial species illustrate the mobility and diversity of botulinum neurotoxin genes.</title>
        <authorList>
            <person name="Smith T.J."/>
            <person name="Hill K.K."/>
            <person name="Xie G."/>
            <person name="Foley B.T."/>
            <person name="Williamson C.H."/>
            <person name="Foster J.T."/>
            <person name="Johnson S.L."/>
            <person name="Chertkov O."/>
            <person name="Teshima H."/>
            <person name="Gibbons H.S."/>
            <person name="Johnsky L.A."/>
            <person name="Karavis M.A."/>
            <person name="Smith L.A."/>
        </authorList>
    </citation>
    <scope>NUCLEOTIDE SEQUENCE [LARGE SCALE GENOMIC DNA]</scope>
    <source>
        <strain evidence="2">Sullivan</strain>
    </source>
</reference>
<keyword evidence="1" id="KW-0472">Membrane</keyword>
<protein>
    <submittedName>
        <fullName evidence="2">Uncharacterized protein</fullName>
    </submittedName>
</protein>
<dbReference type="STRING" id="1561.NPD11_2958"/>
<dbReference type="EMBL" id="CP006905">
    <property type="protein sequence ID" value="AIY84061.1"/>
    <property type="molecule type" value="Genomic_DNA"/>
</dbReference>
<evidence type="ECO:0000313" key="3">
    <source>
        <dbReference type="Proteomes" id="UP000030635"/>
    </source>
</evidence>
<dbReference type="HOGENOM" id="CLU_2698011_0_0_9"/>
<keyword evidence="1" id="KW-0812">Transmembrane</keyword>
<accession>A0A0A7FYX2</accession>
<evidence type="ECO:0000256" key="1">
    <source>
        <dbReference type="SAM" id="Phobius"/>
    </source>
</evidence>
<sequence>MGRRGKGGLGDFFFICRNFLGPNFFRGCRLNGWFTPLRLCVYCAILIALIFMGVGFTGIVIIALLLLILQLIC</sequence>
<dbReference type="Proteomes" id="UP000030635">
    <property type="component" value="Chromosome"/>
</dbReference>
<dbReference type="AlphaFoldDB" id="A0A0A7FYX2"/>
<keyword evidence="1" id="KW-1133">Transmembrane helix</keyword>
<name>A0A0A7FYX2_9CLOT</name>
<keyword evidence="3" id="KW-1185">Reference proteome</keyword>
<dbReference type="KEGG" id="cbv:U729_22"/>
<gene>
    <name evidence="2" type="ORF">U729_22</name>
</gene>
<evidence type="ECO:0000313" key="2">
    <source>
        <dbReference type="EMBL" id="AIY84061.1"/>
    </source>
</evidence>
<organism evidence="2 3">
    <name type="scientific">Clostridium baratii str. Sullivan</name>
    <dbReference type="NCBI Taxonomy" id="1415775"/>
    <lineage>
        <taxon>Bacteria</taxon>
        <taxon>Bacillati</taxon>
        <taxon>Bacillota</taxon>
        <taxon>Clostridia</taxon>
        <taxon>Eubacteriales</taxon>
        <taxon>Clostridiaceae</taxon>
        <taxon>Clostridium</taxon>
    </lineage>
</organism>
<feature type="transmembrane region" description="Helical" evidence="1">
    <location>
        <begin position="39"/>
        <end position="72"/>
    </location>
</feature>